<dbReference type="InterPro" id="IPR001412">
    <property type="entry name" value="aa-tRNA-synth_I_CS"/>
</dbReference>
<dbReference type="Pfam" id="PF13603">
    <property type="entry name" value="tRNA-synt_1_2"/>
    <property type="match status" value="1"/>
</dbReference>
<dbReference type="InterPro" id="IPR002300">
    <property type="entry name" value="aa-tRNA-synth_Ia"/>
</dbReference>
<dbReference type="Gene3D" id="1.10.730.10">
    <property type="entry name" value="Isoleucyl-tRNA Synthetase, Domain 1"/>
    <property type="match status" value="2"/>
</dbReference>
<dbReference type="PANTHER" id="PTHR43740">
    <property type="entry name" value="LEUCYL-TRNA SYNTHETASE"/>
    <property type="match status" value="1"/>
</dbReference>
<keyword evidence="8 11" id="KW-0030">Aminoacyl-tRNA synthetase</keyword>
<dbReference type="InterPro" id="IPR002302">
    <property type="entry name" value="Leu-tRNA-ligase"/>
</dbReference>
<dbReference type="Gene3D" id="3.40.50.620">
    <property type="entry name" value="HUPs"/>
    <property type="match status" value="2"/>
</dbReference>
<dbReference type="GO" id="GO:0005829">
    <property type="term" value="C:cytosol"/>
    <property type="evidence" value="ECO:0007669"/>
    <property type="project" value="TreeGrafter"/>
</dbReference>
<dbReference type="GO" id="GO:0005524">
    <property type="term" value="F:ATP binding"/>
    <property type="evidence" value="ECO:0007669"/>
    <property type="project" value="UniProtKB-KW"/>
</dbReference>
<dbReference type="GO" id="GO:0006429">
    <property type="term" value="P:leucyl-tRNA aminoacylation"/>
    <property type="evidence" value="ECO:0007669"/>
    <property type="project" value="UniProtKB-UniRule"/>
</dbReference>
<dbReference type="InterPro" id="IPR025709">
    <property type="entry name" value="Leu_tRNA-synth_edit"/>
</dbReference>
<evidence type="ECO:0000256" key="6">
    <source>
        <dbReference type="ARBA" id="ARBA00022840"/>
    </source>
</evidence>
<dbReference type="FunFam" id="1.10.730.10:FF:000002">
    <property type="entry name" value="Leucine--tRNA ligase"/>
    <property type="match status" value="1"/>
</dbReference>
<protein>
    <recommendedName>
        <fullName evidence="2 10">Leucine--tRNA ligase</fullName>
        <ecNumber evidence="2 10">6.1.1.4</ecNumber>
    </recommendedName>
</protein>
<dbReference type="Proteomes" id="UP000176608">
    <property type="component" value="Unassembled WGS sequence"/>
</dbReference>
<evidence type="ECO:0000259" key="13">
    <source>
        <dbReference type="Pfam" id="PF08264"/>
    </source>
</evidence>
<evidence type="ECO:0000256" key="2">
    <source>
        <dbReference type="ARBA" id="ARBA00013164"/>
    </source>
</evidence>
<dbReference type="STRING" id="1802617.A2886_02740"/>
<dbReference type="CDD" id="cd07958">
    <property type="entry name" value="Anticodon_Ia_Leu_BEm"/>
    <property type="match status" value="1"/>
</dbReference>
<name>A0A1F4USA0_UNCKA</name>
<organism evidence="15 16">
    <name type="scientific">candidate division WWE3 bacterium RIFCSPHIGHO2_01_FULL_42_13</name>
    <dbReference type="NCBI Taxonomy" id="1802617"/>
    <lineage>
        <taxon>Bacteria</taxon>
        <taxon>Katanobacteria</taxon>
    </lineage>
</organism>
<evidence type="ECO:0000259" key="14">
    <source>
        <dbReference type="Pfam" id="PF13603"/>
    </source>
</evidence>
<dbReference type="GO" id="GO:0004823">
    <property type="term" value="F:leucine-tRNA ligase activity"/>
    <property type="evidence" value="ECO:0007669"/>
    <property type="project" value="UniProtKB-UniRule"/>
</dbReference>
<dbReference type="EMBL" id="MEVA01000006">
    <property type="protein sequence ID" value="OGC47670.1"/>
    <property type="molecule type" value="Genomic_DNA"/>
</dbReference>
<keyword evidence="4 11" id="KW-0436">Ligase</keyword>
<dbReference type="GO" id="GO:0002161">
    <property type="term" value="F:aminoacyl-tRNA deacylase activity"/>
    <property type="evidence" value="ECO:0007669"/>
    <property type="project" value="InterPro"/>
</dbReference>
<evidence type="ECO:0000256" key="7">
    <source>
        <dbReference type="ARBA" id="ARBA00022917"/>
    </source>
</evidence>
<comment type="similarity">
    <text evidence="1 11">Belongs to the class-I aminoacyl-tRNA synthetase family.</text>
</comment>
<dbReference type="Pfam" id="PF00133">
    <property type="entry name" value="tRNA-synt_1"/>
    <property type="match status" value="2"/>
</dbReference>
<evidence type="ECO:0000256" key="1">
    <source>
        <dbReference type="ARBA" id="ARBA00005594"/>
    </source>
</evidence>
<dbReference type="InterPro" id="IPR009008">
    <property type="entry name" value="Val/Leu/Ile-tRNA-synth_edit"/>
</dbReference>
<dbReference type="PRINTS" id="PR00985">
    <property type="entry name" value="TRNASYNTHLEU"/>
</dbReference>
<evidence type="ECO:0000256" key="8">
    <source>
        <dbReference type="ARBA" id="ARBA00023146"/>
    </source>
</evidence>
<dbReference type="InterPro" id="IPR014729">
    <property type="entry name" value="Rossmann-like_a/b/a_fold"/>
</dbReference>
<dbReference type="InterPro" id="IPR009080">
    <property type="entry name" value="tRNAsynth_Ia_anticodon-bd"/>
</dbReference>
<keyword evidence="6 11" id="KW-0067">ATP-binding</keyword>
<evidence type="ECO:0000313" key="16">
    <source>
        <dbReference type="Proteomes" id="UP000176608"/>
    </source>
</evidence>
<dbReference type="SUPFAM" id="SSF52374">
    <property type="entry name" value="Nucleotidylyl transferase"/>
    <property type="match status" value="1"/>
</dbReference>
<dbReference type="AlphaFoldDB" id="A0A1F4USA0"/>
<feature type="domain" description="Aminoacyl-tRNA synthetase class Ia" evidence="12">
    <location>
        <begin position="16"/>
        <end position="223"/>
    </location>
</feature>
<keyword evidence="3" id="KW-0963">Cytoplasm</keyword>
<sequence length="809" mass="92718">MAQLKQYNHEKIENNWKDKWFKDNIYEAVDFSEKPKKYILAELPYPSGKSLHIGHMMRYTVPEIYSRFLRMKGYNVLFPMGWDSFGLPAETYAQKAGITPQEAIAQAAVDYKKAMQDMGYAIDWSREINTCDPDYYKWTQWTFKKLWEKGLAVQKEMPVWWCKELGVLADEEVLPAPDGDGRISERGGYKVERKQFKQWVLDIPAYADRLIADLDKVDYQDSVKAAQKAWIGRKEGINITYQVLESNATITCFTTTPVNWGATFIVVAPEHPVLTALVDKGNTEVWNFIDRMKAQSDLERESKEKEGVFTGRYVKNHVTNKDIPIWVANFALMDVGTGAVQGCPGHDRRDFEFAKKYGIPIARVVVGEDGYDGPIENVNQVVQAGDKGKMVNSDFLDGMEFAEAMQKTMDYFEEKGWGKRVVTYKMRPQVFSRQRYWGEPIPLIYKQDGTIEAVADEALPVELPPMKNFASLSENKEWVQTIDSAGNPARRETDTMPTWAGSNWYYLRYVDPNNAEMLADLNKTKYWFPVDMYFGTAAHTTAHLLYSRFWFKFLYDIGAVPLDEPYMYRMSGGMLLGPDGHAMSKTRGNVINPQEVLESYGADAARISLAFLGPYEGTYPWNPQGLVACHRLVKTIYEAGGKVASVKAEQKTLVKLHKLIKKTTRMMEELKLNTAISEIMIFTNHIKKLEKISDEIWKDFVKVIAPFMPFVAEELWQEANSFGEWKKENSVHLQTWPKFDESLAKEEEINLPIQINGKMRAIILVPADLSEDEAKELAMKDTTIASHIKEKEIKKVVYVPNKILNFVLS</sequence>
<accession>A0A1F4USA0</accession>
<comment type="catalytic activity">
    <reaction evidence="9">
        <text>tRNA(Leu) + L-leucine + ATP = L-leucyl-tRNA(Leu) + AMP + diphosphate</text>
        <dbReference type="Rhea" id="RHEA:11688"/>
        <dbReference type="Rhea" id="RHEA-COMP:9613"/>
        <dbReference type="Rhea" id="RHEA-COMP:9622"/>
        <dbReference type="ChEBI" id="CHEBI:30616"/>
        <dbReference type="ChEBI" id="CHEBI:33019"/>
        <dbReference type="ChEBI" id="CHEBI:57427"/>
        <dbReference type="ChEBI" id="CHEBI:78442"/>
        <dbReference type="ChEBI" id="CHEBI:78494"/>
        <dbReference type="ChEBI" id="CHEBI:456215"/>
        <dbReference type="EC" id="6.1.1.4"/>
    </reaction>
</comment>
<dbReference type="InterPro" id="IPR013155">
    <property type="entry name" value="M/V/L/I-tRNA-synth_anticd-bd"/>
</dbReference>
<proteinExistence type="inferred from homology"/>
<feature type="domain" description="Leucyl-tRNA synthetase editing" evidence="14">
    <location>
        <begin position="229"/>
        <end position="412"/>
    </location>
</feature>
<feature type="domain" description="Aminoacyl-tRNA synthetase class Ia" evidence="12">
    <location>
        <begin position="430"/>
        <end position="612"/>
    </location>
</feature>
<evidence type="ECO:0000256" key="11">
    <source>
        <dbReference type="RuleBase" id="RU363035"/>
    </source>
</evidence>
<evidence type="ECO:0000256" key="4">
    <source>
        <dbReference type="ARBA" id="ARBA00022598"/>
    </source>
</evidence>
<dbReference type="Pfam" id="PF08264">
    <property type="entry name" value="Anticodon_1"/>
    <property type="match status" value="1"/>
</dbReference>
<evidence type="ECO:0000256" key="9">
    <source>
        <dbReference type="ARBA" id="ARBA00047469"/>
    </source>
</evidence>
<feature type="domain" description="Methionyl/Valyl/Leucyl/Isoleucyl-tRNA synthetase anticodon-binding" evidence="13">
    <location>
        <begin position="652"/>
        <end position="772"/>
    </location>
</feature>
<keyword evidence="5 11" id="KW-0547">Nucleotide-binding</keyword>
<reference evidence="15 16" key="1">
    <citation type="journal article" date="2016" name="Nat. Commun.">
        <title>Thousands of microbial genomes shed light on interconnected biogeochemical processes in an aquifer system.</title>
        <authorList>
            <person name="Anantharaman K."/>
            <person name="Brown C.T."/>
            <person name="Hug L.A."/>
            <person name="Sharon I."/>
            <person name="Castelle C.J."/>
            <person name="Probst A.J."/>
            <person name="Thomas B.C."/>
            <person name="Singh A."/>
            <person name="Wilkins M.J."/>
            <person name="Karaoz U."/>
            <person name="Brodie E.L."/>
            <person name="Williams K.H."/>
            <person name="Hubbard S.S."/>
            <person name="Banfield J.F."/>
        </authorList>
    </citation>
    <scope>NUCLEOTIDE SEQUENCE [LARGE SCALE GENOMIC DNA]</scope>
</reference>
<evidence type="ECO:0000256" key="3">
    <source>
        <dbReference type="ARBA" id="ARBA00022490"/>
    </source>
</evidence>
<dbReference type="SUPFAM" id="SSF47323">
    <property type="entry name" value="Anticodon-binding domain of a subclass of class I aminoacyl-tRNA synthetases"/>
    <property type="match status" value="1"/>
</dbReference>
<dbReference type="CDD" id="cd00812">
    <property type="entry name" value="LeuRS_core"/>
    <property type="match status" value="1"/>
</dbReference>
<evidence type="ECO:0000313" key="15">
    <source>
        <dbReference type="EMBL" id="OGC47670.1"/>
    </source>
</evidence>
<evidence type="ECO:0000259" key="12">
    <source>
        <dbReference type="Pfam" id="PF00133"/>
    </source>
</evidence>
<comment type="caution">
    <text evidence="15">The sequence shown here is derived from an EMBL/GenBank/DDBJ whole genome shotgun (WGS) entry which is preliminary data.</text>
</comment>
<dbReference type="NCBIfam" id="TIGR00396">
    <property type="entry name" value="leuS_bact"/>
    <property type="match status" value="1"/>
</dbReference>
<dbReference type="EC" id="6.1.1.4" evidence="2 10"/>
<dbReference type="PROSITE" id="PS00178">
    <property type="entry name" value="AA_TRNA_LIGASE_I"/>
    <property type="match status" value="1"/>
</dbReference>
<evidence type="ECO:0000256" key="5">
    <source>
        <dbReference type="ARBA" id="ARBA00022741"/>
    </source>
</evidence>
<gene>
    <name evidence="15" type="ORF">A2886_02740</name>
</gene>
<dbReference type="PANTHER" id="PTHR43740:SF2">
    <property type="entry name" value="LEUCINE--TRNA LIGASE, MITOCHONDRIAL"/>
    <property type="match status" value="1"/>
</dbReference>
<keyword evidence="7 11" id="KW-0648">Protein biosynthesis</keyword>
<dbReference type="SUPFAM" id="SSF50677">
    <property type="entry name" value="ValRS/IleRS/LeuRS editing domain"/>
    <property type="match status" value="1"/>
</dbReference>
<evidence type="ECO:0000256" key="10">
    <source>
        <dbReference type="NCBIfam" id="TIGR00396"/>
    </source>
</evidence>